<feature type="compositionally biased region" description="Basic residues" evidence="2">
    <location>
        <begin position="399"/>
        <end position="408"/>
    </location>
</feature>
<reference evidence="4" key="1">
    <citation type="submission" date="2020-10" db="EMBL/GenBank/DDBJ databases">
        <title>Genome Sequence of Monilinia vaccinii-corymbosi Sheds Light on Mummy Berry Disease Infection of Blueberry and Mating Type.</title>
        <authorList>
            <person name="Yow A.G."/>
            <person name="Zhang Y."/>
            <person name="Bansal K."/>
            <person name="Eacker S.M."/>
            <person name="Sullivan S."/>
            <person name="Liachko I."/>
            <person name="Cubeta M.A."/>
            <person name="Rollins J.A."/>
            <person name="Ashrafi H."/>
        </authorList>
    </citation>
    <scope>NUCLEOTIDE SEQUENCE</scope>
    <source>
        <strain evidence="4">RL-1</strain>
    </source>
</reference>
<name>A0A8A3PN42_9HELO</name>
<protein>
    <recommendedName>
        <fullName evidence="3">Bud22 domain-containing protein</fullName>
    </recommendedName>
</protein>
<dbReference type="GO" id="GO:0005634">
    <property type="term" value="C:nucleus"/>
    <property type="evidence" value="ECO:0007669"/>
    <property type="project" value="TreeGrafter"/>
</dbReference>
<dbReference type="AlphaFoldDB" id="A0A8A3PN42"/>
<keyword evidence="1" id="KW-0175">Coiled coil</keyword>
<evidence type="ECO:0000256" key="1">
    <source>
        <dbReference type="ARBA" id="ARBA00023054"/>
    </source>
</evidence>
<dbReference type="PANTHER" id="PTHR23325:SF1">
    <property type="entry name" value="SERUM RESPONSE FACTOR-BINDING PROTEIN 1"/>
    <property type="match status" value="1"/>
</dbReference>
<gene>
    <name evidence="4" type="ORF">DSL72_007427</name>
</gene>
<accession>A0A8A3PN42</accession>
<feature type="compositionally biased region" description="Basic and acidic residues" evidence="2">
    <location>
        <begin position="9"/>
        <end position="22"/>
    </location>
</feature>
<dbReference type="InterPro" id="IPR015158">
    <property type="entry name" value="Bud22_dom"/>
</dbReference>
<sequence length="513" mass="56628">MPKRKRSSHDHDESRSSTERVRNSRQNDFNIHLISARKQLRTALKTAKGFERQRLGKRLTNATKATDAAQMARIRKEIEALKALDLDKVVEQRLARGLGKIKAMAESGIFPAEWGQAGEGVKGWEGQKGEDDIKVWNNVVSGMWNFKVVKSVWDGVVRGSYMSMGIPVPALEKGKKAKDRANEKVRGDEVKKSSKKREAQSEDDEESDVESGNTIPKSSKKKNEEEPWEGFDSPGDDEDEDEDDSENDEDEEGNDSMDEETLSRYDALLGASSDEESFDEKEYLKKNPPTSNSNTRLSLSLSLSPTPSRSPSPAPSISPPSDSADHKSTQHGKNRKPSSPSPSPSPQPQVKKIKNPTRTTTTTTTDSTKSSTFLPTLMGGYWSGSESASSLSDTDMKPAVRKNRKGQKARQAIWEKKFGKGAKHIAAGKMSIEQERELKRAEKMGRKVRDIGRGGRAAFKNVKGNANTVEVKPRGGAKARDDVGVLHPSWEAAKKAKDEKAKATFSGKKVVFD</sequence>
<dbReference type="InterPro" id="IPR037393">
    <property type="entry name" value="Bud22/SRFB1"/>
</dbReference>
<dbReference type="Proteomes" id="UP000672032">
    <property type="component" value="Chromosome 6"/>
</dbReference>
<organism evidence="4 5">
    <name type="scientific">Monilinia vaccinii-corymbosi</name>
    <dbReference type="NCBI Taxonomy" id="61207"/>
    <lineage>
        <taxon>Eukaryota</taxon>
        <taxon>Fungi</taxon>
        <taxon>Dikarya</taxon>
        <taxon>Ascomycota</taxon>
        <taxon>Pezizomycotina</taxon>
        <taxon>Leotiomycetes</taxon>
        <taxon>Helotiales</taxon>
        <taxon>Sclerotiniaceae</taxon>
        <taxon>Monilinia</taxon>
    </lineage>
</organism>
<feature type="compositionally biased region" description="Low complexity" evidence="2">
    <location>
        <begin position="357"/>
        <end position="372"/>
    </location>
</feature>
<evidence type="ECO:0000313" key="4">
    <source>
        <dbReference type="EMBL" id="QSZ36301.1"/>
    </source>
</evidence>
<feature type="region of interest" description="Disordered" evidence="2">
    <location>
        <begin position="1"/>
        <end position="28"/>
    </location>
</feature>
<evidence type="ECO:0000259" key="3">
    <source>
        <dbReference type="Pfam" id="PF09073"/>
    </source>
</evidence>
<feature type="domain" description="Bud22" evidence="3">
    <location>
        <begin position="35"/>
        <end position="513"/>
    </location>
</feature>
<feature type="region of interest" description="Disordered" evidence="2">
    <location>
        <begin position="173"/>
        <end position="410"/>
    </location>
</feature>
<feature type="compositionally biased region" description="Pro residues" evidence="2">
    <location>
        <begin position="308"/>
        <end position="318"/>
    </location>
</feature>
<feature type="compositionally biased region" description="Basic and acidic residues" evidence="2">
    <location>
        <begin position="179"/>
        <end position="200"/>
    </location>
</feature>
<feature type="compositionally biased region" description="Polar residues" evidence="2">
    <location>
        <begin position="384"/>
        <end position="393"/>
    </location>
</feature>
<dbReference type="Pfam" id="PF09073">
    <property type="entry name" value="BUD22"/>
    <property type="match status" value="1"/>
</dbReference>
<feature type="compositionally biased region" description="Low complexity" evidence="2">
    <location>
        <begin position="289"/>
        <end position="307"/>
    </location>
</feature>
<evidence type="ECO:0000256" key="2">
    <source>
        <dbReference type="SAM" id="MobiDB-lite"/>
    </source>
</evidence>
<feature type="compositionally biased region" description="Acidic residues" evidence="2">
    <location>
        <begin position="226"/>
        <end position="260"/>
    </location>
</feature>
<evidence type="ECO:0000313" key="5">
    <source>
        <dbReference type="Proteomes" id="UP000672032"/>
    </source>
</evidence>
<dbReference type="GO" id="GO:0030686">
    <property type="term" value="C:90S preribosome"/>
    <property type="evidence" value="ECO:0007669"/>
    <property type="project" value="TreeGrafter"/>
</dbReference>
<dbReference type="EMBL" id="CP063410">
    <property type="protein sequence ID" value="QSZ36301.1"/>
    <property type="molecule type" value="Genomic_DNA"/>
</dbReference>
<keyword evidence="5" id="KW-1185">Reference proteome</keyword>
<dbReference type="GO" id="GO:0030490">
    <property type="term" value="P:maturation of SSU-rRNA"/>
    <property type="evidence" value="ECO:0007669"/>
    <property type="project" value="TreeGrafter"/>
</dbReference>
<proteinExistence type="predicted"/>
<dbReference type="OrthoDB" id="3364872at2759"/>
<dbReference type="PANTHER" id="PTHR23325">
    <property type="entry name" value="SERUM RESPONSE FACTOR-BINDING"/>
    <property type="match status" value="1"/>
</dbReference>